<evidence type="ECO:0000256" key="1">
    <source>
        <dbReference type="ARBA" id="ARBA00022801"/>
    </source>
</evidence>
<dbReference type="InterPro" id="IPR005181">
    <property type="entry name" value="SASA"/>
</dbReference>
<proteinExistence type="predicted"/>
<sequence length="637" mass="72036">MLFFFIQNGHAQITLPRVFGDSMILQRGIKIPVWGNSAPGTHITAELGKSRATAIADHSGKWKLLFPVLKAGGPYELKISETGKPNAEIKLKGILIGDVWLASGQSNMEWSVQQSQDATREIANADFSQIRFLQVAHDKKITPQSDILDGKWEVCNPSNVQQFSAVAYYFARKIHKDQHVPIGIIQSTWGGTPIESWTSREQLLTSPITQANITANDTLSEQSFVNDSLNLIRFWEIVYQPQNNTDKIIPAIRYDDSGWPTVEMPRLIKDFGIGPYEGMVWLRKKITLPESFFGKDLTLHIGHPEMNYSMYFNGEEICKTIWNSDPKQSYTIPAKLIRKGENTISLRIAMLWGGGGLNPPAEGINITDGAVKVSLAGKWRYQKDLEPGLPKINNYQNYPSLLFNAMINPVIPFGIKGFLWYQGEANEAEAYNYRKLFPMLINDWRKRWQQGDLPFLYVQLTNFKKTKPLPSESEWAELREAQTLTLSQPNTGMACIIDIGEADNIHPKNKQEVGRRLALNANKLVYKQNVTASGPLYKSYRKEKNRIYISFANASAGLRTKDAKEITGFSIAGNDQQFYWAKATIKGKYVVVYADQVQDPQAVRYAWADNPECNLINFEGLPAIPFRTDNWKGITQK</sequence>
<dbReference type="AlphaFoldDB" id="A0A4Q9HE68"/>
<dbReference type="EMBL" id="SIXF01000006">
    <property type="protein sequence ID" value="TBO42996.1"/>
    <property type="molecule type" value="Genomic_DNA"/>
</dbReference>
<dbReference type="GO" id="GO:0001681">
    <property type="term" value="F:sialate O-acetylesterase activity"/>
    <property type="evidence" value="ECO:0007669"/>
    <property type="project" value="InterPro"/>
</dbReference>
<dbReference type="InterPro" id="IPR039329">
    <property type="entry name" value="SIAE"/>
</dbReference>
<dbReference type="Gene3D" id="2.60.120.260">
    <property type="entry name" value="Galactose-binding domain-like"/>
    <property type="match status" value="1"/>
</dbReference>
<dbReference type="InterPro" id="IPR008979">
    <property type="entry name" value="Galactose-bd-like_sf"/>
</dbReference>
<feature type="domain" description="Sialate O-acetylesterase" evidence="2">
    <location>
        <begin position="406"/>
        <end position="519"/>
    </location>
</feature>
<dbReference type="PANTHER" id="PTHR22901">
    <property type="entry name" value="SIALATE O-ACETYLESTERASE"/>
    <property type="match status" value="1"/>
</dbReference>
<dbReference type="SUPFAM" id="SSF49785">
    <property type="entry name" value="Galactose-binding domain-like"/>
    <property type="match status" value="1"/>
</dbReference>
<dbReference type="OrthoDB" id="9816001at2"/>
<keyword evidence="1" id="KW-0378">Hydrolase</keyword>
<dbReference type="Proteomes" id="UP000291819">
    <property type="component" value="Unassembled WGS sequence"/>
</dbReference>
<dbReference type="SUPFAM" id="SSF52266">
    <property type="entry name" value="SGNH hydrolase"/>
    <property type="match status" value="1"/>
</dbReference>
<keyword evidence="4" id="KW-1185">Reference proteome</keyword>
<dbReference type="PANTHER" id="PTHR22901:SF0">
    <property type="entry name" value="SIALATE O-ACETYLESTERASE"/>
    <property type="match status" value="1"/>
</dbReference>
<gene>
    <name evidence="3" type="ORF">EYS08_08415</name>
</gene>
<protein>
    <submittedName>
        <fullName evidence="3">Sialate O-acetylesterase</fullName>
    </submittedName>
</protein>
<accession>A0A4Q9HE68</accession>
<name>A0A4Q9HE68_9SPHI</name>
<dbReference type="InterPro" id="IPR036514">
    <property type="entry name" value="SGNH_hydro_sf"/>
</dbReference>
<dbReference type="Pfam" id="PF03629">
    <property type="entry name" value="SASA"/>
    <property type="match status" value="2"/>
</dbReference>
<dbReference type="Gene3D" id="3.40.50.1110">
    <property type="entry name" value="SGNH hydrolase"/>
    <property type="match status" value="1"/>
</dbReference>
<evidence type="ECO:0000313" key="3">
    <source>
        <dbReference type="EMBL" id="TBO42996.1"/>
    </source>
</evidence>
<dbReference type="GO" id="GO:0005975">
    <property type="term" value="P:carbohydrate metabolic process"/>
    <property type="evidence" value="ECO:0007669"/>
    <property type="project" value="TreeGrafter"/>
</dbReference>
<organism evidence="3 4">
    <name type="scientific">Pedobacter kyonggii</name>
    <dbReference type="NCBI Taxonomy" id="1926871"/>
    <lineage>
        <taxon>Bacteria</taxon>
        <taxon>Pseudomonadati</taxon>
        <taxon>Bacteroidota</taxon>
        <taxon>Sphingobacteriia</taxon>
        <taxon>Sphingobacteriales</taxon>
        <taxon>Sphingobacteriaceae</taxon>
        <taxon>Pedobacter</taxon>
    </lineage>
</organism>
<feature type="domain" description="Sialate O-acetylesterase" evidence="2">
    <location>
        <begin position="98"/>
        <end position="217"/>
    </location>
</feature>
<evidence type="ECO:0000259" key="2">
    <source>
        <dbReference type="Pfam" id="PF03629"/>
    </source>
</evidence>
<comment type="caution">
    <text evidence="3">The sequence shown here is derived from an EMBL/GenBank/DDBJ whole genome shotgun (WGS) entry which is preliminary data.</text>
</comment>
<evidence type="ECO:0000313" key="4">
    <source>
        <dbReference type="Proteomes" id="UP000291819"/>
    </source>
</evidence>
<reference evidence="3 4" key="1">
    <citation type="submission" date="2019-02" db="EMBL/GenBank/DDBJ databases">
        <title>Pedobacter kyonggii whole genome sequence analysis.</title>
        <authorList>
            <person name="Dahal R.H."/>
        </authorList>
    </citation>
    <scope>NUCLEOTIDE SEQUENCE [LARGE SCALE GENOMIC DNA]</scope>
    <source>
        <strain evidence="3 4">K-4-11-1</strain>
    </source>
</reference>